<reference evidence="1" key="1">
    <citation type="submission" date="2014-09" db="EMBL/GenBank/DDBJ databases">
        <authorList>
            <person name="Magalhaes I.L.F."/>
            <person name="Oliveira U."/>
            <person name="Santos F.R."/>
            <person name="Vidigal T.H.D.A."/>
            <person name="Brescovit A.D."/>
            <person name="Santos A.J."/>
        </authorList>
    </citation>
    <scope>NUCLEOTIDE SEQUENCE</scope>
    <source>
        <tissue evidence="1">Shoot tissue taken approximately 20 cm above the soil surface</tissue>
    </source>
</reference>
<accession>A0A0A9AXT8</accession>
<name>A0A0A9AXT8_ARUDO</name>
<dbReference type="EMBL" id="GBRH01245988">
    <property type="protein sequence ID" value="JAD51907.1"/>
    <property type="molecule type" value="Transcribed_RNA"/>
</dbReference>
<sequence>MLIILNQTMLSLCRELCLMPHKASAEHVLLINVLCFRAR</sequence>
<proteinExistence type="predicted"/>
<protein>
    <submittedName>
        <fullName evidence="1">Uncharacterized protein</fullName>
    </submittedName>
</protein>
<dbReference type="AlphaFoldDB" id="A0A0A9AXT8"/>
<organism evidence="1">
    <name type="scientific">Arundo donax</name>
    <name type="common">Giant reed</name>
    <name type="synonym">Donax arundinaceus</name>
    <dbReference type="NCBI Taxonomy" id="35708"/>
    <lineage>
        <taxon>Eukaryota</taxon>
        <taxon>Viridiplantae</taxon>
        <taxon>Streptophyta</taxon>
        <taxon>Embryophyta</taxon>
        <taxon>Tracheophyta</taxon>
        <taxon>Spermatophyta</taxon>
        <taxon>Magnoliopsida</taxon>
        <taxon>Liliopsida</taxon>
        <taxon>Poales</taxon>
        <taxon>Poaceae</taxon>
        <taxon>PACMAD clade</taxon>
        <taxon>Arundinoideae</taxon>
        <taxon>Arundineae</taxon>
        <taxon>Arundo</taxon>
    </lineage>
</organism>
<reference evidence="1" key="2">
    <citation type="journal article" date="2015" name="Data Brief">
        <title>Shoot transcriptome of the giant reed, Arundo donax.</title>
        <authorList>
            <person name="Barrero R.A."/>
            <person name="Guerrero F.D."/>
            <person name="Moolhuijzen P."/>
            <person name="Goolsby J.A."/>
            <person name="Tidwell J."/>
            <person name="Bellgard S.E."/>
            <person name="Bellgard M.I."/>
        </authorList>
    </citation>
    <scope>NUCLEOTIDE SEQUENCE</scope>
    <source>
        <tissue evidence="1">Shoot tissue taken approximately 20 cm above the soil surface</tissue>
    </source>
</reference>
<evidence type="ECO:0000313" key="1">
    <source>
        <dbReference type="EMBL" id="JAD51907.1"/>
    </source>
</evidence>